<dbReference type="NCBIfam" id="TIGR02937">
    <property type="entry name" value="sigma70-ECF"/>
    <property type="match status" value="1"/>
</dbReference>
<keyword evidence="7" id="KW-1185">Reference proteome</keyword>
<feature type="domain" description="RNA polymerase sigma-70 region 2" evidence="5">
    <location>
        <begin position="47"/>
        <end position="111"/>
    </location>
</feature>
<dbReference type="GO" id="GO:0003677">
    <property type="term" value="F:DNA binding"/>
    <property type="evidence" value="ECO:0007669"/>
    <property type="project" value="UniProtKB-KW"/>
</dbReference>
<dbReference type="GO" id="GO:0016987">
    <property type="term" value="F:sigma factor activity"/>
    <property type="evidence" value="ECO:0007669"/>
    <property type="project" value="UniProtKB-KW"/>
</dbReference>
<keyword evidence="3" id="KW-0238">DNA-binding</keyword>
<dbReference type="InterPro" id="IPR007627">
    <property type="entry name" value="RNA_pol_sigma70_r2"/>
</dbReference>
<dbReference type="InterPro" id="IPR013325">
    <property type="entry name" value="RNA_pol_sigma_r2"/>
</dbReference>
<dbReference type="Gene3D" id="1.20.120.1810">
    <property type="match status" value="1"/>
</dbReference>
<dbReference type="PANTHER" id="PTHR30385">
    <property type="entry name" value="SIGMA FACTOR F FLAGELLAR"/>
    <property type="match status" value="1"/>
</dbReference>
<evidence type="ECO:0000313" key="6">
    <source>
        <dbReference type="EMBL" id="VDM11965.1"/>
    </source>
</evidence>
<dbReference type="SUPFAM" id="SSF88659">
    <property type="entry name" value="Sigma3 and sigma4 domains of RNA polymerase sigma factors"/>
    <property type="match status" value="1"/>
</dbReference>
<accession>A0A3P7FRX1</accession>
<evidence type="ECO:0000256" key="2">
    <source>
        <dbReference type="ARBA" id="ARBA00023082"/>
    </source>
</evidence>
<keyword evidence="2" id="KW-0731">Sigma factor</keyword>
<organism evidence="6 7">
    <name type="scientific">Wuchereria bancrofti</name>
    <dbReference type="NCBI Taxonomy" id="6293"/>
    <lineage>
        <taxon>Eukaryota</taxon>
        <taxon>Metazoa</taxon>
        <taxon>Ecdysozoa</taxon>
        <taxon>Nematoda</taxon>
        <taxon>Chromadorea</taxon>
        <taxon>Rhabditida</taxon>
        <taxon>Spirurina</taxon>
        <taxon>Spiruromorpha</taxon>
        <taxon>Filarioidea</taxon>
        <taxon>Onchocercidae</taxon>
        <taxon>Wuchereria</taxon>
    </lineage>
</organism>
<dbReference type="AlphaFoldDB" id="A0A3P7FRX1"/>
<keyword evidence="1" id="KW-0805">Transcription regulation</keyword>
<dbReference type="SUPFAM" id="SSF88946">
    <property type="entry name" value="Sigma2 domain of RNA polymerase sigma factors"/>
    <property type="match status" value="1"/>
</dbReference>
<dbReference type="GO" id="GO:0006352">
    <property type="term" value="P:DNA-templated transcription initiation"/>
    <property type="evidence" value="ECO:0007669"/>
    <property type="project" value="InterPro"/>
</dbReference>
<dbReference type="OrthoDB" id="201574at2759"/>
<evidence type="ECO:0000256" key="1">
    <source>
        <dbReference type="ARBA" id="ARBA00023015"/>
    </source>
</evidence>
<dbReference type="InParanoid" id="A0A3P7FRX1"/>
<dbReference type="InterPro" id="IPR036388">
    <property type="entry name" value="WH-like_DNA-bd_sf"/>
</dbReference>
<evidence type="ECO:0000313" key="7">
    <source>
        <dbReference type="Proteomes" id="UP000270924"/>
    </source>
</evidence>
<sequence length="266" mass="29876">MLIAPPTTVQPKGHPVPENKVPLEVELDLCRRAQAGDAKARDAVVLAALPWVRRYAVKATRNTTYDVEDAYAEGVLALFEALEPGRFDPDRGLRFATYASYRVRLRIDDMKHRENSAHSGRAVHYLRCQPGEERGQDRAAFASACRMVELQLENDRETFDCSDGRNSASSATRYTALTRWARRLRDDGLVEDPELLYVEALTTERVLEALEALPELEKRVIAIEFCSDARSTALEIAEIAGVPVIEARAARERGLRAMRRALRGVR</sequence>
<proteinExistence type="predicted"/>
<evidence type="ECO:0000256" key="3">
    <source>
        <dbReference type="ARBA" id="ARBA00023125"/>
    </source>
</evidence>
<dbReference type="EMBL" id="UYWW01002608">
    <property type="protein sequence ID" value="VDM11965.1"/>
    <property type="molecule type" value="Genomic_DNA"/>
</dbReference>
<dbReference type="InterPro" id="IPR014284">
    <property type="entry name" value="RNA_pol_sigma-70_dom"/>
</dbReference>
<gene>
    <name evidence="6" type="ORF">WBA_LOCUS5351</name>
</gene>
<name>A0A3P7FRX1_WUCBA</name>
<dbReference type="Proteomes" id="UP000270924">
    <property type="component" value="Unassembled WGS sequence"/>
</dbReference>
<reference evidence="6 7" key="1">
    <citation type="submission" date="2018-11" db="EMBL/GenBank/DDBJ databases">
        <authorList>
            <consortium name="Pathogen Informatics"/>
        </authorList>
    </citation>
    <scope>NUCLEOTIDE SEQUENCE [LARGE SCALE GENOMIC DNA]</scope>
</reference>
<keyword evidence="4" id="KW-0804">Transcription</keyword>
<evidence type="ECO:0000259" key="5">
    <source>
        <dbReference type="Pfam" id="PF04542"/>
    </source>
</evidence>
<evidence type="ECO:0000256" key="4">
    <source>
        <dbReference type="ARBA" id="ARBA00023163"/>
    </source>
</evidence>
<protein>
    <recommendedName>
        <fullName evidence="5">RNA polymerase sigma-70 region 2 domain-containing protein</fullName>
    </recommendedName>
</protein>
<dbReference type="InterPro" id="IPR013324">
    <property type="entry name" value="RNA_pol_sigma_r3/r4-like"/>
</dbReference>
<dbReference type="Pfam" id="PF04542">
    <property type="entry name" value="Sigma70_r2"/>
    <property type="match status" value="1"/>
</dbReference>
<dbReference type="Gene3D" id="1.10.10.10">
    <property type="entry name" value="Winged helix-like DNA-binding domain superfamily/Winged helix DNA-binding domain"/>
    <property type="match status" value="1"/>
</dbReference>